<organism evidence="2 3">
    <name type="scientific">Ignelater luminosus</name>
    <name type="common">Cucubano</name>
    <name type="synonym">Pyrophorus luminosus</name>
    <dbReference type="NCBI Taxonomy" id="2038154"/>
    <lineage>
        <taxon>Eukaryota</taxon>
        <taxon>Metazoa</taxon>
        <taxon>Ecdysozoa</taxon>
        <taxon>Arthropoda</taxon>
        <taxon>Hexapoda</taxon>
        <taxon>Insecta</taxon>
        <taxon>Pterygota</taxon>
        <taxon>Neoptera</taxon>
        <taxon>Endopterygota</taxon>
        <taxon>Coleoptera</taxon>
        <taxon>Polyphaga</taxon>
        <taxon>Elateriformia</taxon>
        <taxon>Elateroidea</taxon>
        <taxon>Elateridae</taxon>
        <taxon>Agrypninae</taxon>
        <taxon>Pyrophorini</taxon>
        <taxon>Ignelater</taxon>
    </lineage>
</organism>
<dbReference type="Proteomes" id="UP000801492">
    <property type="component" value="Unassembled WGS sequence"/>
</dbReference>
<dbReference type="EMBL" id="VTPC01072202">
    <property type="protein sequence ID" value="KAF2888974.1"/>
    <property type="molecule type" value="Genomic_DNA"/>
</dbReference>
<dbReference type="AlphaFoldDB" id="A0A8K0G7I0"/>
<reference evidence="2" key="1">
    <citation type="submission" date="2019-08" db="EMBL/GenBank/DDBJ databases">
        <title>The genome of the North American firefly Photinus pyralis.</title>
        <authorList>
            <consortium name="Photinus pyralis genome working group"/>
            <person name="Fallon T.R."/>
            <person name="Sander Lower S.E."/>
            <person name="Weng J.-K."/>
        </authorList>
    </citation>
    <scope>NUCLEOTIDE SEQUENCE</scope>
    <source>
        <strain evidence="2">TRF0915ILg1</strain>
        <tissue evidence="2">Whole body</tissue>
    </source>
</reference>
<evidence type="ECO:0000259" key="1">
    <source>
        <dbReference type="Pfam" id="PF13843"/>
    </source>
</evidence>
<gene>
    <name evidence="2" type="ORF">ILUMI_17199</name>
</gene>
<sequence length="135" mass="15215">MLNSGYHRLPSKKIYWKTKPDCHKLCCGSSTNLLQSKHGQGGRVVLVLLEHLGSQKGTKLYFDKFFSSVGLLNKQPTQLGDNGTETVHENRLPKEAGFINKSDISKLQWGSVENKSDGKLNIVRWNNNAFFTAFF</sequence>
<name>A0A8K0G7I0_IGNLU</name>
<dbReference type="InterPro" id="IPR029526">
    <property type="entry name" value="PGBD"/>
</dbReference>
<evidence type="ECO:0000313" key="2">
    <source>
        <dbReference type="EMBL" id="KAF2888974.1"/>
    </source>
</evidence>
<dbReference type="Pfam" id="PF13843">
    <property type="entry name" value="DDE_Tnp_1_7"/>
    <property type="match status" value="1"/>
</dbReference>
<feature type="domain" description="PiggyBac transposable element-derived protein" evidence="1">
    <location>
        <begin position="25"/>
        <end position="129"/>
    </location>
</feature>
<keyword evidence="3" id="KW-1185">Reference proteome</keyword>
<proteinExistence type="predicted"/>
<dbReference type="OrthoDB" id="118105at2759"/>
<protein>
    <recommendedName>
        <fullName evidence="1">PiggyBac transposable element-derived protein domain-containing protein</fullName>
    </recommendedName>
</protein>
<comment type="caution">
    <text evidence="2">The sequence shown here is derived from an EMBL/GenBank/DDBJ whole genome shotgun (WGS) entry which is preliminary data.</text>
</comment>
<evidence type="ECO:0000313" key="3">
    <source>
        <dbReference type="Proteomes" id="UP000801492"/>
    </source>
</evidence>
<accession>A0A8K0G7I0</accession>